<dbReference type="InterPro" id="IPR019734">
    <property type="entry name" value="TPR_rpt"/>
</dbReference>
<dbReference type="InterPro" id="IPR053137">
    <property type="entry name" value="NLR-like"/>
</dbReference>
<evidence type="ECO:0000256" key="1">
    <source>
        <dbReference type="SAM" id="MobiDB-lite"/>
    </source>
</evidence>
<gene>
    <name evidence="3" type="ORF">FK267_06375</name>
</gene>
<sequence length="996" mass="110827">MADPLSFAVLSMTTSLAGLVMRGAAVAVDPSWCSAASLPGEAVNTWRSIWTLMRGRGGEENPLEASIKARLQKQVDAASERYERTGVTRSALAGTVTEIEVALKELSGDDATVLEAVRFPDRFEMYLRRRTAGRRRYVETTAEPFFDDLTRIVADEFIRLTPGSRGFDIAAFNQLLAGRDQLVAGQNQLLKGQAETRERLDKIVDSINNTRNTPPQSQTTPKRIHFGSRPTVTANFVSRAVESQLFNAIITRAEPKTVLTGMRGTGKTQLAAAIATKCEKEDWPLVAWINAASRKELVADLYELATRISTDTPKSTRPDIAIQRCLDAMSSADTTNRLFIFDNVDNFDDLKGLIPRGNGIRVILTTTRHLDWNSLGWSPIRVGTFQRDQSISILCERTDDTNRDAADQIAEVLGDLPVAVTQAATTARNERYTLSEYLDRLNSFPLATTIEKREGGNYPETVSTALWLACKTTVNIIKRKNPKQGRLAIQQISMLSLLAAPGVPIRWLEEDADRENAKKSLSALFNSSLCQTSTDNRKALIHRLQGRAFRENYLINEAEKEYILTSIIQTLENVVAHTSYNPPREREEMYDLIEQLSAIASQEYSQSLFTKPAMATILERTLRTALELGMYQAALTLVNSVAKASDTLGAGHPDILSSRKSLADAYLLEGQVEKAIALLEQNLKHSKTIPDTTHHNTQKLRNSFMSTLRAGGGINKVTTHHQQIQKDHPHTLGPDHTEIFASRNNLAGAYREAGRLDEAITLYQQNFVDTDYFLGPDHPYTLASRNNLANAYQEAGRLEDAITLYRQNLQDRTRLVGPNHPDTLATRNNLANAYRDAGKIEEAIPLLEQNLKDCIHILGPYHPHTLLSRNNLANAYQTAGRLDEAIPLLEQNLKDCIHILGPDNPDTLFTRDNFACAYQATGRLNEAITLLERNLKGCTRILGPHHPHTLNTRHRLADAYRTAGRIEEAEALFETPSDSEDDQDGTEEDPDQEAGD</sequence>
<reference evidence="3 4" key="1">
    <citation type="submission" date="2019-06" db="EMBL/GenBank/DDBJ databases">
        <title>Draft genome sequence of Actinomyces oris CCUG 34288T.</title>
        <authorList>
            <person name="Salva-Serra F."/>
            <person name="Cardew S."/>
            <person name="Moore E."/>
        </authorList>
    </citation>
    <scope>NUCLEOTIDE SEQUENCE [LARGE SCALE GENOMIC DNA]</scope>
    <source>
        <strain evidence="3 4">CCUG 34288</strain>
    </source>
</reference>
<evidence type="ECO:0000313" key="4">
    <source>
        <dbReference type="Proteomes" id="UP000317942"/>
    </source>
</evidence>
<dbReference type="InterPro" id="IPR002182">
    <property type="entry name" value="NB-ARC"/>
</dbReference>
<evidence type="ECO:0000259" key="2">
    <source>
        <dbReference type="SMART" id="SM00382"/>
    </source>
</evidence>
<dbReference type="InterPro" id="IPR027417">
    <property type="entry name" value="P-loop_NTPase"/>
</dbReference>
<name>A0A508BGZ7_9ACTO</name>
<feature type="compositionally biased region" description="Acidic residues" evidence="1">
    <location>
        <begin position="977"/>
        <end position="996"/>
    </location>
</feature>
<dbReference type="SMART" id="SM00382">
    <property type="entry name" value="AAA"/>
    <property type="match status" value="1"/>
</dbReference>
<dbReference type="SUPFAM" id="SSF52540">
    <property type="entry name" value="P-loop containing nucleoside triphosphate hydrolases"/>
    <property type="match status" value="1"/>
</dbReference>
<comment type="caution">
    <text evidence="3">The sequence shown here is derived from an EMBL/GenBank/DDBJ whole genome shotgun (WGS) entry which is preliminary data.</text>
</comment>
<dbReference type="RefSeq" id="WP_141406679.1">
    <property type="nucleotide sequence ID" value="NZ_CP066060.1"/>
</dbReference>
<dbReference type="NCBIfam" id="NF040586">
    <property type="entry name" value="FxSxx_TPR"/>
    <property type="match status" value="1"/>
</dbReference>
<dbReference type="GeneID" id="64212000"/>
<dbReference type="Pfam" id="PF00931">
    <property type="entry name" value="NB-ARC"/>
    <property type="match status" value="1"/>
</dbReference>
<dbReference type="InterPro" id="IPR011990">
    <property type="entry name" value="TPR-like_helical_dom_sf"/>
</dbReference>
<dbReference type="SUPFAM" id="SSF48452">
    <property type="entry name" value="TPR-like"/>
    <property type="match status" value="1"/>
</dbReference>
<dbReference type="SMART" id="SM00028">
    <property type="entry name" value="TPR"/>
    <property type="match status" value="5"/>
</dbReference>
<dbReference type="Gene3D" id="3.40.50.300">
    <property type="entry name" value="P-loop containing nucleotide triphosphate hydrolases"/>
    <property type="match status" value="1"/>
</dbReference>
<accession>A0A508BGZ7</accession>
<evidence type="ECO:0000313" key="3">
    <source>
        <dbReference type="EMBL" id="TQD61109.1"/>
    </source>
</evidence>
<proteinExistence type="predicted"/>
<dbReference type="Proteomes" id="UP000317942">
    <property type="component" value="Unassembled WGS sequence"/>
</dbReference>
<dbReference type="GO" id="GO:0043531">
    <property type="term" value="F:ADP binding"/>
    <property type="evidence" value="ECO:0007669"/>
    <property type="project" value="InterPro"/>
</dbReference>
<organism evidence="3 4">
    <name type="scientific">Actinomyces oris</name>
    <dbReference type="NCBI Taxonomy" id="544580"/>
    <lineage>
        <taxon>Bacteria</taxon>
        <taxon>Bacillati</taxon>
        <taxon>Actinomycetota</taxon>
        <taxon>Actinomycetes</taxon>
        <taxon>Actinomycetales</taxon>
        <taxon>Actinomycetaceae</taxon>
        <taxon>Actinomyces</taxon>
    </lineage>
</organism>
<dbReference type="AlphaFoldDB" id="A0A508BGZ7"/>
<dbReference type="EMBL" id="VICC01000005">
    <property type="protein sequence ID" value="TQD61109.1"/>
    <property type="molecule type" value="Genomic_DNA"/>
</dbReference>
<feature type="domain" description="AAA+ ATPase" evidence="2">
    <location>
        <begin position="253"/>
        <end position="404"/>
    </location>
</feature>
<feature type="region of interest" description="Disordered" evidence="1">
    <location>
        <begin position="970"/>
        <end position="996"/>
    </location>
</feature>
<dbReference type="Pfam" id="PF13424">
    <property type="entry name" value="TPR_12"/>
    <property type="match status" value="2"/>
</dbReference>
<dbReference type="PANTHER" id="PTHR46082:SF6">
    <property type="entry name" value="AAA+ ATPASE DOMAIN-CONTAINING PROTEIN-RELATED"/>
    <property type="match status" value="1"/>
</dbReference>
<dbReference type="PRINTS" id="PR00381">
    <property type="entry name" value="KINESINLIGHT"/>
</dbReference>
<dbReference type="InterPro" id="IPR003593">
    <property type="entry name" value="AAA+_ATPase"/>
</dbReference>
<dbReference type="Gene3D" id="1.25.40.10">
    <property type="entry name" value="Tetratricopeptide repeat domain"/>
    <property type="match status" value="2"/>
</dbReference>
<protein>
    <submittedName>
        <fullName evidence="3">Tetratricopeptide repeat protein</fullName>
    </submittedName>
</protein>
<dbReference type="PANTHER" id="PTHR46082">
    <property type="entry name" value="ATP/GTP-BINDING PROTEIN-RELATED"/>
    <property type="match status" value="1"/>
</dbReference>
<dbReference type="Pfam" id="PF13374">
    <property type="entry name" value="TPR_10"/>
    <property type="match status" value="2"/>
</dbReference>